<dbReference type="Pfam" id="PF01697">
    <property type="entry name" value="Glyco_transf_92"/>
    <property type="match status" value="1"/>
</dbReference>
<dbReference type="EC" id="2.4.1.-" evidence="8"/>
<evidence type="ECO:0000256" key="1">
    <source>
        <dbReference type="ARBA" id="ARBA00004167"/>
    </source>
</evidence>
<evidence type="ECO:0000256" key="8">
    <source>
        <dbReference type="RuleBase" id="RU366017"/>
    </source>
</evidence>
<keyword evidence="10" id="KW-1185">Reference proteome</keyword>
<comment type="caution">
    <text evidence="9">The sequence shown here is derived from an EMBL/GenBank/DDBJ whole genome shotgun (WGS) entry which is preliminary data.</text>
</comment>
<dbReference type="PANTHER" id="PTHR21645:SF19">
    <property type="entry name" value="GLYCOSYLTRANSFERASE FAMILY 92 PROTEIN R07B7.12"/>
    <property type="match status" value="1"/>
</dbReference>
<organism evidence="9 10">
    <name type="scientific">Caenorhabditis angaria</name>
    <dbReference type="NCBI Taxonomy" id="860376"/>
    <lineage>
        <taxon>Eukaryota</taxon>
        <taxon>Metazoa</taxon>
        <taxon>Ecdysozoa</taxon>
        <taxon>Nematoda</taxon>
        <taxon>Chromadorea</taxon>
        <taxon>Rhabditida</taxon>
        <taxon>Rhabditina</taxon>
        <taxon>Rhabditomorpha</taxon>
        <taxon>Rhabditoidea</taxon>
        <taxon>Rhabditidae</taxon>
        <taxon>Peloderinae</taxon>
        <taxon>Caenorhabditis</taxon>
    </lineage>
</organism>
<dbReference type="InterPro" id="IPR052012">
    <property type="entry name" value="GTase_92"/>
</dbReference>
<keyword evidence="4 8" id="KW-0808">Transferase</keyword>
<comment type="subcellular location">
    <subcellularLocation>
        <location evidence="1">Membrane</location>
        <topology evidence="1">Single-pass membrane protein</topology>
    </subcellularLocation>
</comment>
<gene>
    <name evidence="9" type="ORF">CAMP_LOCUS14713</name>
</gene>
<evidence type="ECO:0000256" key="2">
    <source>
        <dbReference type="ARBA" id="ARBA00007647"/>
    </source>
</evidence>
<dbReference type="Proteomes" id="UP001152747">
    <property type="component" value="Unassembled WGS sequence"/>
</dbReference>
<evidence type="ECO:0000313" key="10">
    <source>
        <dbReference type="Proteomes" id="UP001152747"/>
    </source>
</evidence>
<evidence type="ECO:0000256" key="4">
    <source>
        <dbReference type="ARBA" id="ARBA00022679"/>
    </source>
</evidence>
<dbReference type="EMBL" id="CANHGI010000005">
    <property type="protein sequence ID" value="CAI5452076.1"/>
    <property type="molecule type" value="Genomic_DNA"/>
</dbReference>
<dbReference type="InterPro" id="IPR008166">
    <property type="entry name" value="Glyco_transf_92"/>
</dbReference>
<dbReference type="AlphaFoldDB" id="A0A9P1IVW3"/>
<reference evidence="9" key="1">
    <citation type="submission" date="2022-11" db="EMBL/GenBank/DDBJ databases">
        <authorList>
            <person name="Kikuchi T."/>
        </authorList>
    </citation>
    <scope>NUCLEOTIDE SEQUENCE</scope>
    <source>
        <strain evidence="9">PS1010</strain>
    </source>
</reference>
<keyword evidence="3 8" id="KW-0328">Glycosyltransferase</keyword>
<protein>
    <recommendedName>
        <fullName evidence="8">Glycosyltransferase family 92 protein</fullName>
        <ecNumber evidence="8">2.4.1.-</ecNumber>
    </recommendedName>
</protein>
<dbReference type="GO" id="GO:0016020">
    <property type="term" value="C:membrane"/>
    <property type="evidence" value="ECO:0007669"/>
    <property type="project" value="UniProtKB-SubCell"/>
</dbReference>
<keyword evidence="5" id="KW-0812">Transmembrane</keyword>
<name>A0A9P1IVW3_9PELO</name>
<accession>A0A9P1IVW3</accession>
<proteinExistence type="inferred from homology"/>
<evidence type="ECO:0000256" key="5">
    <source>
        <dbReference type="ARBA" id="ARBA00022692"/>
    </source>
</evidence>
<evidence type="ECO:0000256" key="3">
    <source>
        <dbReference type="ARBA" id="ARBA00022676"/>
    </source>
</evidence>
<evidence type="ECO:0000256" key="6">
    <source>
        <dbReference type="ARBA" id="ARBA00022989"/>
    </source>
</evidence>
<evidence type="ECO:0000313" key="9">
    <source>
        <dbReference type="EMBL" id="CAI5452076.1"/>
    </source>
</evidence>
<comment type="similarity">
    <text evidence="2 8">Belongs to the glycosyltransferase 92 family.</text>
</comment>
<dbReference type="GO" id="GO:0016757">
    <property type="term" value="F:glycosyltransferase activity"/>
    <property type="evidence" value="ECO:0007669"/>
    <property type="project" value="UniProtKB-UniRule"/>
</dbReference>
<keyword evidence="7" id="KW-0472">Membrane</keyword>
<sequence length="515" mass="60409">MEGFSDYNNNWLDKENHYINYTQYQKLQLISKMKNETSPGYVVESDNQEFMDEMIERYNHTHAFITSAYYYYNSKSLGENALAMVVVMNQWTTENIEKHTIKIESTGYDGEVLQSNATIKKESTETSCAYVMTLVQATTVHDPEKIEIVSSGTRVAIPFRKPRTWSHSPVIMCIAPQFAVEKWQLFLMNLHVIRRYGGHMHLYITSMVTQLFDVLQLYEKWGSVTLDYWVRMKFNETFTPYKEPNRNVEWRNQAGAQTDCLLQYKEVADFIAFFDIDDILIPRYSHNYHQEFSSHFSAFPNYHTIFYWKRDVIVNKIESATDLTFAKIFSTMKVTKQNDYGKSIINPLKVNSTWIHHSMQLPKNLIYRVPNTELIHIKKIVEPNPKDKSTGIPKMFGTKYDPIITEIEQKSLDFDLEQTYADSKLRDAVSLLVDHDYYSQVVFQCYNSSFYHPYFVERKPLESLCPNADDCILPQRDDISCIHSDAKYISGPEMFPITFHYAVNPFWSDEIGCYQ</sequence>
<dbReference type="OrthoDB" id="2526284at2759"/>
<dbReference type="PANTHER" id="PTHR21645">
    <property type="entry name" value="GLYCOSYLTRANSFERASE FAMILY 92 PROTEIN"/>
    <property type="match status" value="1"/>
</dbReference>
<keyword evidence="6" id="KW-1133">Transmembrane helix</keyword>
<evidence type="ECO:0000256" key="7">
    <source>
        <dbReference type="ARBA" id="ARBA00023136"/>
    </source>
</evidence>